<dbReference type="RefSeq" id="WP_182504063.1">
    <property type="nucleotide sequence ID" value="NZ_JACJHX010000030.1"/>
</dbReference>
<keyword evidence="2" id="KW-1185">Reference proteome</keyword>
<dbReference type="EMBL" id="JACJHX010000030">
    <property type="protein sequence ID" value="MBA9029277.1"/>
    <property type="molecule type" value="Genomic_DNA"/>
</dbReference>
<gene>
    <name evidence="1" type="ORF">HNP81_004649</name>
</gene>
<reference evidence="1 2" key="1">
    <citation type="submission" date="2020-08" db="EMBL/GenBank/DDBJ databases">
        <title>Genomic Encyclopedia of Type Strains, Phase IV (KMG-IV): sequencing the most valuable type-strain genomes for metagenomic binning, comparative biology and taxonomic classification.</title>
        <authorList>
            <person name="Goeker M."/>
        </authorList>
    </citation>
    <scope>NUCLEOTIDE SEQUENCE [LARGE SCALE GENOMIC DNA]</scope>
    <source>
        <strain evidence="1 2">DSM 105481</strain>
    </source>
</reference>
<accession>A0ABR6CYA5</accession>
<comment type="caution">
    <text evidence="1">The sequence shown here is derived from an EMBL/GenBank/DDBJ whole genome shotgun (WGS) entry which is preliminary data.</text>
</comment>
<dbReference type="Proteomes" id="UP000626697">
    <property type="component" value="Unassembled WGS sequence"/>
</dbReference>
<evidence type="ECO:0000313" key="1">
    <source>
        <dbReference type="EMBL" id="MBA9029277.1"/>
    </source>
</evidence>
<protein>
    <submittedName>
        <fullName evidence="1">Uncharacterized protein</fullName>
    </submittedName>
</protein>
<name>A0ABR6CYA5_9BACI</name>
<organism evidence="1 2">
    <name type="scientific">Peribacillus huizhouensis</name>
    <dbReference type="NCBI Taxonomy" id="1501239"/>
    <lineage>
        <taxon>Bacteria</taxon>
        <taxon>Bacillati</taxon>
        <taxon>Bacillota</taxon>
        <taxon>Bacilli</taxon>
        <taxon>Bacillales</taxon>
        <taxon>Bacillaceae</taxon>
        <taxon>Peribacillus</taxon>
    </lineage>
</organism>
<evidence type="ECO:0000313" key="2">
    <source>
        <dbReference type="Proteomes" id="UP000626697"/>
    </source>
</evidence>
<proteinExistence type="predicted"/>
<sequence>MDNKRAFLVELHSIIREYSLIEKELKNPSRKLTWEEFNLTEKEVYALKYQSFSPESISAIQKIVRDNIMGAFHDAFSLLDGVSDPTVEKVDDIWVGLRLADVQEDEEAEDEMMLHDELYDSYWDWLDKQEKD</sequence>